<proteinExistence type="predicted"/>
<organism evidence="1">
    <name type="scientific">uncultured Caudovirales phage</name>
    <dbReference type="NCBI Taxonomy" id="2100421"/>
    <lineage>
        <taxon>Viruses</taxon>
        <taxon>Duplodnaviria</taxon>
        <taxon>Heunggongvirae</taxon>
        <taxon>Uroviricota</taxon>
        <taxon>Caudoviricetes</taxon>
        <taxon>Peduoviridae</taxon>
        <taxon>Maltschvirus</taxon>
        <taxon>Maltschvirus maltsch</taxon>
    </lineage>
</organism>
<gene>
    <name evidence="1" type="ORF">UFOVP56_25</name>
</gene>
<reference evidence="1" key="1">
    <citation type="submission" date="2020-05" db="EMBL/GenBank/DDBJ databases">
        <authorList>
            <person name="Chiriac C."/>
            <person name="Salcher M."/>
            <person name="Ghai R."/>
            <person name="Kavagutti S V."/>
        </authorList>
    </citation>
    <scope>NUCLEOTIDE SEQUENCE</scope>
</reference>
<accession>A0A6J5T9M7</accession>
<dbReference type="EMBL" id="LR797819">
    <property type="protein sequence ID" value="CAB4240866.1"/>
    <property type="molecule type" value="Genomic_DNA"/>
</dbReference>
<sequence>MSSTSAPFGLRPAFHPSGLDRAQALANGIASGYASNILKGQPVQYGTTANSITLGTIGIAATSGAIAGAFAGVEWTDTTGRRRVSNYWPANTAVQTGSVVAYFYNDANIVYEIQADATMAQTAIGNEYPFSNITAGSAVTGLSQCTLNAGGAVGNGVQGQLRVVDIAPYPGNDWGDLFPIVRVVISQSQFFGAFTAIA</sequence>
<evidence type="ECO:0000313" key="1">
    <source>
        <dbReference type="EMBL" id="CAB4240866.1"/>
    </source>
</evidence>
<name>A0A6J5T9M7_9CAUD</name>
<protein>
    <submittedName>
        <fullName evidence="1">Uncharacterized protein</fullName>
    </submittedName>
</protein>